<dbReference type="OrthoDB" id="9778711at2"/>
<comment type="function">
    <text evidence="6 7">Catalyzes a reversible aldol reaction between acetaldehyde and D-glyceraldehyde 3-phosphate to generate 2-deoxy-D-ribose 5-phosphate.</text>
</comment>
<comment type="similarity">
    <text evidence="1 7">Belongs to the DeoC/FbaB aldolase family. DeoC type 1 subfamily.</text>
</comment>
<dbReference type="UniPathway" id="UPA00002">
    <property type="reaction ID" value="UER00468"/>
</dbReference>
<dbReference type="Pfam" id="PF01791">
    <property type="entry name" value="DeoC"/>
    <property type="match status" value="1"/>
</dbReference>
<feature type="active site" description="Schiff-base intermediate with acetaldehyde" evidence="7">
    <location>
        <position position="153"/>
    </location>
</feature>
<evidence type="ECO:0000256" key="4">
    <source>
        <dbReference type="ARBA" id="ARBA00023270"/>
    </source>
</evidence>
<organism evidence="8 9">
    <name type="scientific">Desulfosporosinus metallidurans</name>
    <dbReference type="NCBI Taxonomy" id="1888891"/>
    <lineage>
        <taxon>Bacteria</taxon>
        <taxon>Bacillati</taxon>
        <taxon>Bacillota</taxon>
        <taxon>Clostridia</taxon>
        <taxon>Eubacteriales</taxon>
        <taxon>Desulfitobacteriaceae</taxon>
        <taxon>Desulfosporosinus</taxon>
    </lineage>
</organism>
<dbReference type="GO" id="GO:0009264">
    <property type="term" value="P:deoxyribonucleotide catabolic process"/>
    <property type="evidence" value="ECO:0007669"/>
    <property type="project" value="UniProtKB-UniRule"/>
</dbReference>
<comment type="caution">
    <text evidence="8">The sequence shown here is derived from an EMBL/GenBank/DDBJ whole genome shotgun (WGS) entry which is preliminary data.</text>
</comment>
<feature type="active site" description="Proton donor/acceptor" evidence="7">
    <location>
        <position position="182"/>
    </location>
</feature>
<evidence type="ECO:0000256" key="7">
    <source>
        <dbReference type="HAMAP-Rule" id="MF_00114"/>
    </source>
</evidence>
<dbReference type="Proteomes" id="UP000186102">
    <property type="component" value="Unassembled WGS sequence"/>
</dbReference>
<proteinExistence type="inferred from homology"/>
<dbReference type="SMART" id="SM01133">
    <property type="entry name" value="DeoC"/>
    <property type="match status" value="1"/>
</dbReference>
<feature type="active site" description="Proton donor/acceptor" evidence="7">
    <location>
        <position position="89"/>
    </location>
</feature>
<evidence type="ECO:0000256" key="2">
    <source>
        <dbReference type="ARBA" id="ARBA00022490"/>
    </source>
</evidence>
<evidence type="ECO:0000256" key="1">
    <source>
        <dbReference type="ARBA" id="ARBA00010936"/>
    </source>
</evidence>
<dbReference type="GO" id="GO:0004139">
    <property type="term" value="F:deoxyribose-phosphate aldolase activity"/>
    <property type="evidence" value="ECO:0007669"/>
    <property type="project" value="UniProtKB-UniRule"/>
</dbReference>
<accession>A0A1Q8QSY5</accession>
<evidence type="ECO:0000256" key="3">
    <source>
        <dbReference type="ARBA" id="ARBA00023239"/>
    </source>
</evidence>
<comment type="pathway">
    <text evidence="7">Carbohydrate degradation; 2-deoxy-D-ribose 1-phosphate degradation; D-glyceraldehyde 3-phosphate and acetaldehyde from 2-deoxy-alpha-D-ribose 1-phosphate: step 2/2.</text>
</comment>
<keyword evidence="9" id="KW-1185">Reference proteome</keyword>
<dbReference type="AlphaFoldDB" id="A0A1Q8QSY5"/>
<dbReference type="GO" id="GO:0005737">
    <property type="term" value="C:cytoplasm"/>
    <property type="evidence" value="ECO:0007669"/>
    <property type="project" value="UniProtKB-SubCell"/>
</dbReference>
<reference evidence="8 9" key="1">
    <citation type="submission" date="2016-09" db="EMBL/GenBank/DDBJ databases">
        <title>Complete genome of Desulfosporosinus sp. OL.</title>
        <authorList>
            <person name="Mardanov A."/>
            <person name="Beletsky A."/>
            <person name="Panova A."/>
            <person name="Karnachuk O."/>
            <person name="Ravin N."/>
        </authorList>
    </citation>
    <scope>NUCLEOTIDE SEQUENCE [LARGE SCALE GENOMIC DNA]</scope>
    <source>
        <strain evidence="8 9">OL</strain>
    </source>
</reference>
<dbReference type="PIRSF" id="PIRSF001357">
    <property type="entry name" value="DeoC"/>
    <property type="match status" value="1"/>
</dbReference>
<dbReference type="GO" id="GO:0016052">
    <property type="term" value="P:carbohydrate catabolic process"/>
    <property type="evidence" value="ECO:0007669"/>
    <property type="project" value="TreeGrafter"/>
</dbReference>
<protein>
    <recommendedName>
        <fullName evidence="7">Deoxyribose-phosphate aldolase</fullName>
        <shortName evidence="7">DERA</shortName>
        <ecNumber evidence="7">4.1.2.4</ecNumber>
    </recommendedName>
    <alternativeName>
        <fullName evidence="7">2-deoxy-D-ribose 5-phosphate aldolase</fullName>
    </alternativeName>
    <alternativeName>
        <fullName evidence="7">Phosphodeoxyriboaldolase</fullName>
        <shortName evidence="7">Deoxyriboaldolase</shortName>
    </alternativeName>
</protein>
<dbReference type="STRING" id="1888891.DSOL_3029"/>
<dbReference type="CDD" id="cd00959">
    <property type="entry name" value="DeoC"/>
    <property type="match status" value="1"/>
</dbReference>
<evidence type="ECO:0000313" key="8">
    <source>
        <dbReference type="EMBL" id="OLN30465.1"/>
    </source>
</evidence>
<dbReference type="EC" id="4.1.2.4" evidence="7"/>
<evidence type="ECO:0000256" key="5">
    <source>
        <dbReference type="ARBA" id="ARBA00048791"/>
    </source>
</evidence>
<dbReference type="InterPro" id="IPR028581">
    <property type="entry name" value="DeoC_typeI"/>
</dbReference>
<dbReference type="InterPro" id="IPR011343">
    <property type="entry name" value="DeoC"/>
</dbReference>
<dbReference type="FunFam" id="3.20.20.70:FF:000044">
    <property type="entry name" value="Deoxyribose-phosphate aldolase"/>
    <property type="match status" value="1"/>
</dbReference>
<dbReference type="InterPro" id="IPR013785">
    <property type="entry name" value="Aldolase_TIM"/>
</dbReference>
<keyword evidence="3 7" id="KW-0456">Lyase</keyword>
<dbReference type="EMBL" id="MLBF01000024">
    <property type="protein sequence ID" value="OLN30465.1"/>
    <property type="molecule type" value="Genomic_DNA"/>
</dbReference>
<sequence length="215" mass="22907">MNLAGMTDHTLLKPQATEKDIVALCHQAQEHKFATVCVNPTYVQMAAKILHGTGIGVAAVVGFPLGETFTEAKVMEVFMVKAHGGKEVDMVINIGWAKSGEWDAVERDIVRVVEAAHGCGLIIKVIIETCLLTESEKKTVAEIVKRSGADYIKTSTGFAGGGATVEDVRNLKAWVGENVKVKASGGIRTREFALELVEAGAERLGTSAVLSDTNV</sequence>
<evidence type="ECO:0000313" key="9">
    <source>
        <dbReference type="Proteomes" id="UP000186102"/>
    </source>
</evidence>
<comment type="subcellular location">
    <subcellularLocation>
        <location evidence="7">Cytoplasm</location>
    </subcellularLocation>
</comment>
<keyword evidence="2 7" id="KW-0963">Cytoplasm</keyword>
<comment type="catalytic activity">
    <reaction evidence="5 7">
        <text>2-deoxy-D-ribose 5-phosphate = D-glyceraldehyde 3-phosphate + acetaldehyde</text>
        <dbReference type="Rhea" id="RHEA:12821"/>
        <dbReference type="ChEBI" id="CHEBI:15343"/>
        <dbReference type="ChEBI" id="CHEBI:59776"/>
        <dbReference type="ChEBI" id="CHEBI:62877"/>
        <dbReference type="EC" id="4.1.2.4"/>
    </reaction>
</comment>
<dbReference type="PANTHER" id="PTHR10889">
    <property type="entry name" value="DEOXYRIBOSE-PHOSPHATE ALDOLASE"/>
    <property type="match status" value="1"/>
</dbReference>
<dbReference type="SUPFAM" id="SSF51569">
    <property type="entry name" value="Aldolase"/>
    <property type="match status" value="1"/>
</dbReference>
<dbReference type="HAMAP" id="MF_00114">
    <property type="entry name" value="DeoC_type1"/>
    <property type="match status" value="1"/>
</dbReference>
<dbReference type="Gene3D" id="3.20.20.70">
    <property type="entry name" value="Aldolase class I"/>
    <property type="match status" value="1"/>
</dbReference>
<dbReference type="GO" id="GO:0006018">
    <property type="term" value="P:2-deoxyribose 1-phosphate catabolic process"/>
    <property type="evidence" value="ECO:0007669"/>
    <property type="project" value="UniProtKB-UniRule"/>
</dbReference>
<dbReference type="PANTHER" id="PTHR10889:SF1">
    <property type="entry name" value="DEOXYRIBOSE-PHOSPHATE ALDOLASE"/>
    <property type="match status" value="1"/>
</dbReference>
<keyword evidence="4 7" id="KW-0704">Schiff base</keyword>
<gene>
    <name evidence="7" type="primary">deoC</name>
    <name evidence="8" type="ORF">DSOL_3029</name>
</gene>
<dbReference type="InterPro" id="IPR002915">
    <property type="entry name" value="DeoC/FbaB/LacD_aldolase"/>
</dbReference>
<dbReference type="NCBIfam" id="TIGR00126">
    <property type="entry name" value="deoC"/>
    <property type="match status" value="1"/>
</dbReference>
<evidence type="ECO:0000256" key="6">
    <source>
        <dbReference type="ARBA" id="ARBA00056337"/>
    </source>
</evidence>
<name>A0A1Q8QSY5_9FIRM</name>